<keyword evidence="2" id="KW-0663">Pyridoxal phosphate</keyword>
<dbReference type="RefSeq" id="WP_165478618.1">
    <property type="nucleotide sequence ID" value="NZ_CAACYI010000001.1"/>
</dbReference>
<keyword evidence="5" id="KW-1185">Reference proteome</keyword>
<dbReference type="EMBL" id="CAACYI010000001">
    <property type="protein sequence ID" value="VFB16416.1"/>
    <property type="molecule type" value="Genomic_DNA"/>
</dbReference>
<evidence type="ECO:0000256" key="2">
    <source>
        <dbReference type="ARBA" id="ARBA00022898"/>
    </source>
</evidence>
<dbReference type="SUPFAM" id="SSF53383">
    <property type="entry name" value="PLP-dependent transferases"/>
    <property type="match status" value="1"/>
</dbReference>
<proteinExistence type="predicted"/>
<dbReference type="GO" id="GO:0031071">
    <property type="term" value="F:cysteine desulfurase activity"/>
    <property type="evidence" value="ECO:0007669"/>
    <property type="project" value="UniProtKB-EC"/>
</dbReference>
<dbReference type="Pfam" id="PF00266">
    <property type="entry name" value="Aminotran_5"/>
    <property type="match status" value="1"/>
</dbReference>
<evidence type="ECO:0000313" key="5">
    <source>
        <dbReference type="Proteomes" id="UP000377798"/>
    </source>
</evidence>
<dbReference type="InterPro" id="IPR000192">
    <property type="entry name" value="Aminotrans_V_dom"/>
</dbReference>
<gene>
    <name evidence="4" type="primary">nifS</name>
    <name evidence="4" type="ORF">NCTC13150_00941</name>
</gene>
<evidence type="ECO:0000256" key="1">
    <source>
        <dbReference type="ARBA" id="ARBA00001933"/>
    </source>
</evidence>
<dbReference type="Gene3D" id="3.40.640.10">
    <property type="entry name" value="Type I PLP-dependent aspartate aminotransferase-like (Major domain)"/>
    <property type="match status" value="1"/>
</dbReference>
<comment type="cofactor">
    <cofactor evidence="1">
        <name>pyridoxal 5'-phosphate</name>
        <dbReference type="ChEBI" id="CHEBI:597326"/>
    </cofactor>
</comment>
<dbReference type="AlphaFoldDB" id="A0A8H2M7Y3"/>
<dbReference type="EC" id="2.8.1.7" evidence="4"/>
<dbReference type="Gene3D" id="3.90.1150.10">
    <property type="entry name" value="Aspartate Aminotransferase, domain 1"/>
    <property type="match status" value="1"/>
</dbReference>
<sequence>MIYLDNCATTRVKESVLDAMVKAMTEDYANPSSLHTFGLDIEKKIRSCRQEILDFLHGSGNLYFTSGATEGNNTIIRSFSKDKPQGIILTSPLEHASLKEPIQDLKNQGFKVKTLKVDSLGNIDLEDLKEKVDQGADLLALTHVNSELGNILPLDRVLEIIEGRGIHFHLDGVQAFGKIPVNLKGVDSYVFSGHKIHGPKGIGGLYIRNGIKVHPLVYGGGQEGNFRSGTENVPGIFGLYQAVKEARNHLEENYSKVLGLKNYLLENLEEKIQGLHIHGDLNQSSPYILSLAVEGTRGEVLLHMLEQDEIYLSTASACSSHKKEGKNPIHQAIGLDSAESIATIRICLNDELSKEDMDVFLTRFKEHVETLQAIIGRC</sequence>
<name>A0A8H2M7Y3_9FIRM</name>
<reference evidence="4 5" key="1">
    <citation type="submission" date="2019-02" db="EMBL/GenBank/DDBJ databases">
        <authorList>
            <consortium name="Pathogen Informatics"/>
        </authorList>
    </citation>
    <scope>NUCLEOTIDE SEQUENCE [LARGE SCALE GENOMIC DNA]</scope>
    <source>
        <strain evidence="4 5">3012STDY7089603</strain>
    </source>
</reference>
<organism evidence="4 5">
    <name type="scientific">Urinicoccus massiliensis</name>
    <dbReference type="NCBI Taxonomy" id="1723382"/>
    <lineage>
        <taxon>Bacteria</taxon>
        <taxon>Bacillati</taxon>
        <taxon>Bacillota</taxon>
        <taxon>Tissierellia</taxon>
        <taxon>Tissierellales</taxon>
        <taxon>Peptoniphilaceae</taxon>
        <taxon>Urinicoccus</taxon>
    </lineage>
</organism>
<dbReference type="InterPro" id="IPR015422">
    <property type="entry name" value="PyrdxlP-dep_Trfase_small"/>
</dbReference>
<dbReference type="PANTHER" id="PTHR11601:SF50">
    <property type="entry name" value="CYSTEINE DESULFURASE ISCS 2-RELATED"/>
    <property type="match status" value="1"/>
</dbReference>
<dbReference type="InterPro" id="IPR016454">
    <property type="entry name" value="Cysteine_dSase"/>
</dbReference>
<feature type="domain" description="Aminotransferase class V" evidence="3">
    <location>
        <begin position="2"/>
        <end position="359"/>
    </location>
</feature>
<protein>
    <submittedName>
        <fullName evidence="4">Cysteine desulfurase</fullName>
        <ecNumber evidence="4">2.8.1.7</ecNumber>
    </submittedName>
</protein>
<comment type="caution">
    <text evidence="4">The sequence shown here is derived from an EMBL/GenBank/DDBJ whole genome shotgun (WGS) entry which is preliminary data.</text>
</comment>
<accession>A0A8H2M7Y3</accession>
<keyword evidence="4" id="KW-0808">Transferase</keyword>
<dbReference type="InterPro" id="IPR015421">
    <property type="entry name" value="PyrdxlP-dep_Trfase_major"/>
</dbReference>
<evidence type="ECO:0000259" key="3">
    <source>
        <dbReference type="Pfam" id="PF00266"/>
    </source>
</evidence>
<evidence type="ECO:0000313" key="4">
    <source>
        <dbReference type="EMBL" id="VFB16416.1"/>
    </source>
</evidence>
<dbReference type="PANTHER" id="PTHR11601">
    <property type="entry name" value="CYSTEINE DESULFURYLASE FAMILY MEMBER"/>
    <property type="match status" value="1"/>
</dbReference>
<dbReference type="InterPro" id="IPR015424">
    <property type="entry name" value="PyrdxlP-dep_Trfase"/>
</dbReference>
<dbReference type="Proteomes" id="UP000377798">
    <property type="component" value="Unassembled WGS sequence"/>
</dbReference>
<dbReference type="PIRSF" id="PIRSF005572">
    <property type="entry name" value="NifS"/>
    <property type="match status" value="1"/>
</dbReference>